<dbReference type="Gene3D" id="1.25.40.10">
    <property type="entry name" value="Tetratricopeptide repeat domain"/>
    <property type="match status" value="3"/>
</dbReference>
<dbReference type="Pfam" id="PF01535">
    <property type="entry name" value="PPR"/>
    <property type="match status" value="3"/>
</dbReference>
<proteinExistence type="predicted"/>
<dbReference type="PROSITE" id="PS51375">
    <property type="entry name" value="PPR"/>
    <property type="match status" value="4"/>
</dbReference>
<dbReference type="GO" id="GO:0099402">
    <property type="term" value="P:plant organ development"/>
    <property type="evidence" value="ECO:0007669"/>
    <property type="project" value="UniProtKB-ARBA"/>
</dbReference>
<dbReference type="FunFam" id="1.25.40.10:FF:000442">
    <property type="entry name" value="Pentatricopeptide repeat-containing protein At3g49710"/>
    <property type="match status" value="1"/>
</dbReference>
<feature type="repeat" description="PPR" evidence="2">
    <location>
        <begin position="368"/>
        <end position="402"/>
    </location>
</feature>
<dbReference type="InterPro" id="IPR011990">
    <property type="entry name" value="TPR-like_helical_dom_sf"/>
</dbReference>
<feature type="repeat" description="PPR" evidence="2">
    <location>
        <begin position="213"/>
        <end position="247"/>
    </location>
</feature>
<dbReference type="InterPro" id="IPR002885">
    <property type="entry name" value="PPR_rpt"/>
</dbReference>
<sequence>MSPLVKQSQRIPSTSLSYYSRLLGRCSSLKSFPVAAAVHAHLIKLGLNRFTFLGNCCLDLYSQLGPVVDDSFRVFEEISIKNVFSWNICVKALAKFGCLETARRLFDEMPERDVVSWNTMMSGYASFGCFYDAFGILREMQDAGVRPCRFTYSIMMSVVDCASHGKELHGSMIRNGLIGSGSLVLRNSVIGMYGRLGAVDYAFVVFLTMEEVDVISWNSVITACCKTGYSELALNQFSSMRSSGYFADEFTCSAAFAACTDLRNLDKDWRIQFGSLKSITNGIQLFDALKLFVLAMREDLRPTEFTLSSILSSMPCLPVPQGTQVHSLVIKLGLGSDTIVTSSLVDMYCKLGQIDSAIIIFNKMSVRDLIAWNAMIMGLARNNRVFDTLNTFNDLRKIGPPPDRITLAGVLLACNYGGLVDEGVMVLSSMEDIYGVAPGSEHYDLVVDLFCRAGRLHQAVEMVAERLKLPCTVHMNLKLAERVAERLIEFHPMSSLPFLVLARIYEMRGDWESSVRIQKAMSRNEMEEVIGYSCIGIKNYIYTFKEDNLQQHGGKDVFLLLRLLDRVMEDIIV</sequence>
<reference evidence="3" key="1">
    <citation type="submission" date="2022-02" db="EMBL/GenBank/DDBJ databases">
        <authorList>
            <person name="Henning P.M."/>
            <person name="McCubbin A.G."/>
            <person name="Shore J.S."/>
        </authorList>
    </citation>
    <scope>NUCLEOTIDE SEQUENCE</scope>
    <source>
        <strain evidence="3">F60SS</strain>
        <tissue evidence="3">Leaves</tissue>
    </source>
</reference>
<evidence type="ECO:0000256" key="2">
    <source>
        <dbReference type="PROSITE-ProRule" id="PRU00708"/>
    </source>
</evidence>
<dbReference type="EMBL" id="JAKUCV010002712">
    <property type="protein sequence ID" value="KAJ4841682.1"/>
    <property type="molecule type" value="Genomic_DNA"/>
</dbReference>
<dbReference type="AlphaFoldDB" id="A0A9Q0JHV2"/>
<reference evidence="3" key="2">
    <citation type="journal article" date="2023" name="Plants (Basel)">
        <title>Annotation of the Turnera subulata (Passifloraceae) Draft Genome Reveals the S-Locus Evolved after the Divergence of Turneroideae from Passifloroideae in a Stepwise Manner.</title>
        <authorList>
            <person name="Henning P.M."/>
            <person name="Roalson E.H."/>
            <person name="Mir W."/>
            <person name="McCubbin A.G."/>
            <person name="Shore J.S."/>
        </authorList>
    </citation>
    <scope>NUCLEOTIDE SEQUENCE</scope>
    <source>
        <strain evidence="3">F60SS</strain>
    </source>
</reference>
<feature type="repeat" description="PPR" evidence="2">
    <location>
        <begin position="82"/>
        <end position="112"/>
    </location>
</feature>
<name>A0A9Q0JHV2_9ROSI</name>
<feature type="repeat" description="PPR" evidence="2">
    <location>
        <begin position="113"/>
        <end position="147"/>
    </location>
</feature>
<dbReference type="InterPro" id="IPR046960">
    <property type="entry name" value="PPR_At4g14850-like_plant"/>
</dbReference>
<evidence type="ECO:0000313" key="4">
    <source>
        <dbReference type="Proteomes" id="UP001141552"/>
    </source>
</evidence>
<dbReference type="Proteomes" id="UP001141552">
    <property type="component" value="Unassembled WGS sequence"/>
</dbReference>
<evidence type="ECO:0000256" key="1">
    <source>
        <dbReference type="ARBA" id="ARBA00022737"/>
    </source>
</evidence>
<dbReference type="FunFam" id="1.25.40.10:FF:000158">
    <property type="entry name" value="pentatricopeptide repeat-containing protein At2g33680"/>
    <property type="match status" value="1"/>
</dbReference>
<dbReference type="PANTHER" id="PTHR47926">
    <property type="entry name" value="PENTATRICOPEPTIDE REPEAT-CONTAINING PROTEIN"/>
    <property type="match status" value="1"/>
</dbReference>
<dbReference type="NCBIfam" id="TIGR00756">
    <property type="entry name" value="PPR"/>
    <property type="match status" value="3"/>
</dbReference>
<evidence type="ECO:0000313" key="3">
    <source>
        <dbReference type="EMBL" id="KAJ4841682.1"/>
    </source>
</evidence>
<organism evidence="3 4">
    <name type="scientific">Turnera subulata</name>
    <dbReference type="NCBI Taxonomy" id="218843"/>
    <lineage>
        <taxon>Eukaryota</taxon>
        <taxon>Viridiplantae</taxon>
        <taxon>Streptophyta</taxon>
        <taxon>Embryophyta</taxon>
        <taxon>Tracheophyta</taxon>
        <taxon>Spermatophyta</taxon>
        <taxon>Magnoliopsida</taxon>
        <taxon>eudicotyledons</taxon>
        <taxon>Gunneridae</taxon>
        <taxon>Pentapetalae</taxon>
        <taxon>rosids</taxon>
        <taxon>fabids</taxon>
        <taxon>Malpighiales</taxon>
        <taxon>Passifloraceae</taxon>
        <taxon>Turnera</taxon>
    </lineage>
</organism>
<dbReference type="Pfam" id="PF13041">
    <property type="entry name" value="PPR_2"/>
    <property type="match status" value="2"/>
</dbReference>
<gene>
    <name evidence="3" type="ORF">Tsubulata_002082</name>
</gene>
<dbReference type="OrthoDB" id="1855397at2759"/>
<dbReference type="GO" id="GO:0003723">
    <property type="term" value="F:RNA binding"/>
    <property type="evidence" value="ECO:0007669"/>
    <property type="project" value="InterPro"/>
</dbReference>
<dbReference type="PANTHER" id="PTHR47926:SF479">
    <property type="entry name" value="PENTACOTRIPEPTIDE-REPEAT REGION OF PRORP DOMAIN-CONTAINING PROTEIN"/>
    <property type="match status" value="1"/>
</dbReference>
<keyword evidence="1" id="KW-0677">Repeat</keyword>
<keyword evidence="4" id="KW-1185">Reference proteome</keyword>
<protein>
    <recommendedName>
        <fullName evidence="5">Pentacotripeptide-repeat region of PRORP domain-containing protein</fullName>
    </recommendedName>
</protein>
<evidence type="ECO:0008006" key="5">
    <source>
        <dbReference type="Google" id="ProtNLM"/>
    </source>
</evidence>
<comment type="caution">
    <text evidence="3">The sequence shown here is derived from an EMBL/GenBank/DDBJ whole genome shotgun (WGS) entry which is preliminary data.</text>
</comment>
<accession>A0A9Q0JHV2</accession>
<dbReference type="GO" id="GO:0009451">
    <property type="term" value="P:RNA modification"/>
    <property type="evidence" value="ECO:0007669"/>
    <property type="project" value="InterPro"/>
</dbReference>